<dbReference type="GeneID" id="25308821"/>
<reference evidence="1 2" key="1">
    <citation type="submission" date="2015-01" db="EMBL/GenBank/DDBJ databases">
        <title>The Genome Sequence of Fonsecaea pedrosoi CBS 271.37.</title>
        <authorList>
            <consortium name="The Broad Institute Genomics Platform"/>
            <person name="Cuomo C."/>
            <person name="de Hoog S."/>
            <person name="Gorbushina A."/>
            <person name="Stielow B."/>
            <person name="Teixiera M."/>
            <person name="Abouelleil A."/>
            <person name="Chapman S.B."/>
            <person name="Priest M."/>
            <person name="Young S.K."/>
            <person name="Wortman J."/>
            <person name="Nusbaum C."/>
            <person name="Birren B."/>
        </authorList>
    </citation>
    <scope>NUCLEOTIDE SEQUENCE [LARGE SCALE GENOMIC DNA]</scope>
    <source>
        <strain evidence="1 2">CBS 271.37</strain>
    </source>
</reference>
<accession>A0A0D2ERK3</accession>
<dbReference type="Proteomes" id="UP000053029">
    <property type="component" value="Unassembled WGS sequence"/>
</dbReference>
<organism evidence="1 2">
    <name type="scientific">Fonsecaea pedrosoi CBS 271.37</name>
    <dbReference type="NCBI Taxonomy" id="1442368"/>
    <lineage>
        <taxon>Eukaryota</taxon>
        <taxon>Fungi</taxon>
        <taxon>Dikarya</taxon>
        <taxon>Ascomycota</taxon>
        <taxon>Pezizomycotina</taxon>
        <taxon>Eurotiomycetes</taxon>
        <taxon>Chaetothyriomycetidae</taxon>
        <taxon>Chaetothyriales</taxon>
        <taxon>Herpotrichiellaceae</taxon>
        <taxon>Fonsecaea</taxon>
    </lineage>
</organism>
<evidence type="ECO:0000313" key="2">
    <source>
        <dbReference type="Proteomes" id="UP000053029"/>
    </source>
</evidence>
<proteinExistence type="predicted"/>
<dbReference type="STRING" id="1442368.A0A0D2ERK3"/>
<sequence length="242" mass="26625">MAIVHITHGTCRSAGDIPHAAPPTTDPERVCDGSPRICAVLVAIADSRNRATSLSASEHSARRFDVSMGPIISFCRSSISWFRRRTRLYTPIAPNCVKLPKIRDQHWLDQPAMPNTKRCAASGNFMLTASCFLLVFSYPVATNLIPSFKRALDQVEIAPDAVNQAGMTGAAGDKETGLRRLHFIFVQGLCLVKWSSSQNLVHCIDATRMDNGGSLRERRRIIVHCDLLVACQRIDQTCGSYG</sequence>
<name>A0A0D2ERK3_9EURO</name>
<dbReference type="EMBL" id="KN846974">
    <property type="protein sequence ID" value="KIW76887.1"/>
    <property type="molecule type" value="Genomic_DNA"/>
</dbReference>
<keyword evidence="2" id="KW-1185">Reference proteome</keyword>
<evidence type="ECO:0000313" key="1">
    <source>
        <dbReference type="EMBL" id="KIW76887.1"/>
    </source>
</evidence>
<gene>
    <name evidence="1" type="ORF">Z517_09331</name>
</gene>
<dbReference type="RefSeq" id="XP_013280695.1">
    <property type="nucleotide sequence ID" value="XM_013425241.1"/>
</dbReference>
<protein>
    <submittedName>
        <fullName evidence="1">Uncharacterized protein</fullName>
    </submittedName>
</protein>
<dbReference type="VEuPathDB" id="FungiDB:Z517_09331"/>
<dbReference type="HOGENOM" id="CLU_1147218_0_0_1"/>
<dbReference type="AlphaFoldDB" id="A0A0D2ERK3"/>